<evidence type="ECO:0000313" key="1">
    <source>
        <dbReference type="EMBL" id="EDL93753.1"/>
    </source>
</evidence>
<name>A6JP81_RAT</name>
<dbReference type="Proteomes" id="UP000234681">
    <property type="component" value="Chromosome 1"/>
</dbReference>
<organism evidence="1 2">
    <name type="scientific">Rattus norvegicus</name>
    <name type="common">Rat</name>
    <dbReference type="NCBI Taxonomy" id="10116"/>
    <lineage>
        <taxon>Eukaryota</taxon>
        <taxon>Metazoa</taxon>
        <taxon>Chordata</taxon>
        <taxon>Craniata</taxon>
        <taxon>Vertebrata</taxon>
        <taxon>Euteleostomi</taxon>
        <taxon>Mammalia</taxon>
        <taxon>Eutheria</taxon>
        <taxon>Euarchontoglires</taxon>
        <taxon>Glires</taxon>
        <taxon>Rodentia</taxon>
        <taxon>Myomorpha</taxon>
        <taxon>Muroidea</taxon>
        <taxon>Muridae</taxon>
        <taxon>Murinae</taxon>
        <taxon>Rattus</taxon>
    </lineage>
</organism>
<dbReference type="EMBL" id="CH473994">
    <property type="protein sequence ID" value="EDL93753.1"/>
    <property type="molecule type" value="Genomic_DNA"/>
</dbReference>
<dbReference type="AlphaFoldDB" id="A6JP81"/>
<protein>
    <submittedName>
        <fullName evidence="1">RCG57342</fullName>
    </submittedName>
</protein>
<evidence type="ECO:0000313" key="2">
    <source>
        <dbReference type="Proteomes" id="UP000234681"/>
    </source>
</evidence>
<sequence length="82" mass="9028">MHCPNCGGNPWCALKIVPLTKPRACNAWEAPLSPGIVALSKRKVSTSGNQSDHLPLLITTFLSYFPRLLSHHCWVRVSSTSK</sequence>
<accession>A6JP81</accession>
<reference evidence="2" key="1">
    <citation type="submission" date="2005-09" db="EMBL/GenBank/DDBJ databases">
        <authorList>
            <person name="Mural R.J."/>
            <person name="Li P.W."/>
            <person name="Adams M.D."/>
            <person name="Amanatides P.G."/>
            <person name="Baden-Tillson H."/>
            <person name="Barnstead M."/>
            <person name="Chin S.H."/>
            <person name="Dew I."/>
            <person name="Evans C.A."/>
            <person name="Ferriera S."/>
            <person name="Flanigan M."/>
            <person name="Fosler C."/>
            <person name="Glodek A."/>
            <person name="Gu Z."/>
            <person name="Holt R.A."/>
            <person name="Jennings D."/>
            <person name="Kraft C.L."/>
            <person name="Lu F."/>
            <person name="Nguyen T."/>
            <person name="Nusskern D.R."/>
            <person name="Pfannkoch C.M."/>
            <person name="Sitter C."/>
            <person name="Sutton G.G."/>
            <person name="Venter J.C."/>
            <person name="Wang Z."/>
            <person name="Woodage T."/>
            <person name="Zheng X.H."/>
            <person name="Zhong F."/>
        </authorList>
    </citation>
    <scope>NUCLEOTIDE SEQUENCE [LARGE SCALE GENOMIC DNA]</scope>
    <source>
        <strain>BN</strain>
        <strain evidence="2">Sprague-Dawley</strain>
    </source>
</reference>
<gene>
    <name evidence="1" type="ORF">rCG_57342</name>
</gene>
<proteinExistence type="predicted"/>